<dbReference type="EMBL" id="CATVXE010000031">
    <property type="protein sequence ID" value="CAJ0696960.1"/>
    <property type="molecule type" value="Genomic_DNA"/>
</dbReference>
<reference evidence="1" key="1">
    <citation type="submission" date="2023-07" db="EMBL/GenBank/DDBJ databases">
        <authorList>
            <person name="Peeters C."/>
        </authorList>
    </citation>
    <scope>NUCLEOTIDE SEQUENCE</scope>
    <source>
        <strain evidence="1">R-77591</strain>
    </source>
</reference>
<comment type="caution">
    <text evidence="1">The sequence shown here is derived from an EMBL/GenBank/DDBJ whole genome shotgun (WGS) entry which is preliminary data.</text>
</comment>
<evidence type="ECO:0000313" key="2">
    <source>
        <dbReference type="Proteomes" id="UP001190002"/>
    </source>
</evidence>
<accession>A0AAD2ERL4</accession>
<dbReference type="AlphaFoldDB" id="A0AAD2ERL4"/>
<gene>
    <name evidence="1" type="ORF">R77591_04694</name>
</gene>
<protein>
    <submittedName>
        <fullName evidence="1">Uncharacterized protein</fullName>
    </submittedName>
</protein>
<proteinExistence type="predicted"/>
<dbReference type="Proteomes" id="UP001190002">
    <property type="component" value="Unassembled WGS sequence"/>
</dbReference>
<organism evidence="1 2">
    <name type="scientific">Ralstonia mannitolilytica</name>
    <dbReference type="NCBI Taxonomy" id="105219"/>
    <lineage>
        <taxon>Bacteria</taxon>
        <taxon>Pseudomonadati</taxon>
        <taxon>Pseudomonadota</taxon>
        <taxon>Betaproteobacteria</taxon>
        <taxon>Burkholderiales</taxon>
        <taxon>Burkholderiaceae</taxon>
        <taxon>Ralstonia</taxon>
    </lineage>
</organism>
<name>A0AAD2ERL4_9RALS</name>
<sequence length="230" mass="26022">MLCSAFSAQVPGEAYEQRNPCYEDERHCRQHVDWKVCNRHVSHACHPLGNTSLRKGSTGDFLDMCKEPTALRQTLFAHSLIRLEYGCVAIQADQQDVIRHVSIVICRAVHTWRANWHARDRQSNRVWTLPQQSPNLTGRNMAIKRIALNKAGVTGGIARWHADFLSCLDRVFDVVYNHFETVVPQMQKPIPAASTRWCLPDLNLGLGCSLLCPSQGRQKHQSCNDGTPHC</sequence>
<evidence type="ECO:0000313" key="1">
    <source>
        <dbReference type="EMBL" id="CAJ0696960.1"/>
    </source>
</evidence>